<dbReference type="Gene3D" id="3.40.50.300">
    <property type="entry name" value="P-loop containing nucleotide triphosphate hydrolases"/>
    <property type="match status" value="2"/>
</dbReference>
<reference evidence="15 16" key="1">
    <citation type="submission" date="2021-10" db="EMBL/GenBank/DDBJ databases">
        <title>Streptomyces gossypii sp. nov., isolated from soil collected from cotton field.</title>
        <authorList>
            <person name="Ge X."/>
            <person name="Chen X."/>
            <person name="Liu W."/>
        </authorList>
    </citation>
    <scope>NUCLEOTIDE SEQUENCE [LARGE SCALE GENOMIC DNA]</scope>
    <source>
        <strain evidence="15 16">N2-109</strain>
    </source>
</reference>
<evidence type="ECO:0000256" key="9">
    <source>
        <dbReference type="ARBA" id="ARBA00023125"/>
    </source>
</evidence>
<dbReference type="PANTHER" id="PTHR43152:SF3">
    <property type="entry name" value="UVRABC SYSTEM PROTEIN A"/>
    <property type="match status" value="1"/>
</dbReference>
<dbReference type="PROSITE" id="PS50893">
    <property type="entry name" value="ABC_TRANSPORTER_2"/>
    <property type="match status" value="2"/>
</dbReference>
<keyword evidence="8" id="KW-0267">Excision nuclease</keyword>
<evidence type="ECO:0000259" key="14">
    <source>
        <dbReference type="PROSITE" id="PS50893"/>
    </source>
</evidence>
<keyword evidence="6" id="KW-0228">DNA excision</keyword>
<name>A0ABT2K2A9_9ACTN</name>
<evidence type="ECO:0000256" key="2">
    <source>
        <dbReference type="ARBA" id="ARBA00022490"/>
    </source>
</evidence>
<evidence type="ECO:0000256" key="12">
    <source>
        <dbReference type="ARBA" id="ARBA00039316"/>
    </source>
</evidence>
<accession>A0ABT2K2A9</accession>
<organism evidence="15 16">
    <name type="scientific">Streptomyces gossypii</name>
    <dbReference type="NCBI Taxonomy" id="2883101"/>
    <lineage>
        <taxon>Bacteria</taxon>
        <taxon>Bacillati</taxon>
        <taxon>Actinomycetota</taxon>
        <taxon>Actinomycetes</taxon>
        <taxon>Kitasatosporales</taxon>
        <taxon>Streptomycetaceae</taxon>
        <taxon>Streptomyces</taxon>
    </lineage>
</organism>
<dbReference type="Pfam" id="PF00005">
    <property type="entry name" value="ABC_tran"/>
    <property type="match status" value="1"/>
</dbReference>
<evidence type="ECO:0000256" key="3">
    <source>
        <dbReference type="ARBA" id="ARBA00022737"/>
    </source>
</evidence>
<dbReference type="Proteomes" id="UP001156389">
    <property type="component" value="Unassembled WGS sequence"/>
</dbReference>
<dbReference type="InterPro" id="IPR003439">
    <property type="entry name" value="ABC_transporter-like_ATP-bd"/>
</dbReference>
<evidence type="ECO:0000256" key="11">
    <source>
        <dbReference type="ARBA" id="ARBA00038000"/>
    </source>
</evidence>
<keyword evidence="9" id="KW-0238">DNA-binding</keyword>
<evidence type="ECO:0000256" key="7">
    <source>
        <dbReference type="ARBA" id="ARBA00022840"/>
    </source>
</evidence>
<dbReference type="EMBL" id="JAJAGO010000018">
    <property type="protein sequence ID" value="MCT2594116.1"/>
    <property type="molecule type" value="Genomic_DNA"/>
</dbReference>
<dbReference type="SUPFAM" id="SSF52540">
    <property type="entry name" value="P-loop containing nucleoside triphosphate hydrolases"/>
    <property type="match status" value="2"/>
</dbReference>
<evidence type="ECO:0000256" key="8">
    <source>
        <dbReference type="ARBA" id="ARBA00022881"/>
    </source>
</evidence>
<keyword evidence="16" id="KW-1185">Reference proteome</keyword>
<comment type="caution">
    <text evidence="15">The sequence shown here is derived from an EMBL/GenBank/DDBJ whole genome shotgun (WGS) entry which is preliminary data.</text>
</comment>
<dbReference type="Gene3D" id="1.20.1580.10">
    <property type="entry name" value="ABC transporter ATPase like domain"/>
    <property type="match status" value="2"/>
</dbReference>
<gene>
    <name evidence="15" type="ORF">LHJ74_30125</name>
</gene>
<dbReference type="Gene3D" id="1.10.8.280">
    <property type="entry name" value="ABC transporter ATPase domain-like"/>
    <property type="match status" value="1"/>
</dbReference>
<evidence type="ECO:0000256" key="4">
    <source>
        <dbReference type="ARBA" id="ARBA00022741"/>
    </source>
</evidence>
<feature type="domain" description="ABC transporter" evidence="14">
    <location>
        <begin position="457"/>
        <end position="765"/>
    </location>
</feature>
<proteinExistence type="inferred from homology"/>
<evidence type="ECO:0000256" key="6">
    <source>
        <dbReference type="ARBA" id="ARBA00022769"/>
    </source>
</evidence>
<evidence type="ECO:0000256" key="5">
    <source>
        <dbReference type="ARBA" id="ARBA00022763"/>
    </source>
</evidence>
<evidence type="ECO:0000256" key="1">
    <source>
        <dbReference type="ARBA" id="ARBA00004496"/>
    </source>
</evidence>
<keyword evidence="3" id="KW-0677">Repeat</keyword>
<keyword evidence="7" id="KW-0067">ATP-binding</keyword>
<dbReference type="SMART" id="SM00382">
    <property type="entry name" value="AAA"/>
    <property type="match status" value="2"/>
</dbReference>
<evidence type="ECO:0000313" key="16">
    <source>
        <dbReference type="Proteomes" id="UP001156389"/>
    </source>
</evidence>
<dbReference type="PANTHER" id="PTHR43152">
    <property type="entry name" value="UVRABC SYSTEM PROTEIN A"/>
    <property type="match status" value="1"/>
</dbReference>
<sequence length="785" mass="83397">MHTSRMHTEDGIRISGAREHNLQDVSLRIPRGKITVFTGVSGSGKSSVVFDTVAVESQRQLAETFTWFVRNRLPRQERPKADAIERLSPAIVVDQRRLGGGARSTVGTVTDIHAVLRVLFSRCGTPSAGEASAYSFNDPGGMCPGCDGLGRVVRLDLDRALDTSKSLNGGAILFPPAAIGTAWWQIYGESGLFDPDKPLARYDDREWQLLLHGKGFSVKRRGSTGTYNNVYDGLVVGFERLYVHRDLSTRTERVREMARRYTHHGVCPRCAGARLAAPALASRLLGRNIAEMAALEIGHLIGVLKAVEGPVGEAVAAQAVASLERVEGIGLGYLSLDRETSTLSGGEGQRLRMVRHLGSSLTGMTYIFDEPTTGLHPGDVARLGDLLLRLRDKGNTVLVVEHDPDVIAVADHVVDMGPGAGTRGGHVMFEGTPEQLAAADTPTGRGLRRVTGVKREVRELGEWLTVSSASSAAPVHNLKDVTLSVPTGVLTVVTGPAGSGKSTLVSEVFVAAHPEAIVVDQSAIGGSVRSTPASYLGVLDAIRRAFGKANAVAPGHFSFNSAGACPGCRGRGEIQTDLAFMDPVTTTCEACGGRRFTDAVLAMKLRGKSIADVLELTAGDAVEFFAADEGQAAQGELERRLRALVEVGLGYLTLGQPVSTLSGGERQRLKLATRLHLTGSLYVLDEPTTGLHMTDVDALLALLDRLVGSGNTVVVIEHDPQVVKHADWVVDLGPGGGMRGGEIVFTGTPGELLGHPTSLTALHLRRTVDRTARPDHPAGPPVGSR</sequence>
<keyword evidence="5" id="KW-0227">DNA damage</keyword>
<dbReference type="InterPro" id="IPR027417">
    <property type="entry name" value="P-loop_NTPase"/>
</dbReference>
<evidence type="ECO:0000313" key="15">
    <source>
        <dbReference type="EMBL" id="MCT2594116.1"/>
    </source>
</evidence>
<evidence type="ECO:0000256" key="13">
    <source>
        <dbReference type="ARBA" id="ARBA00042156"/>
    </source>
</evidence>
<keyword evidence="10" id="KW-0234">DNA repair</keyword>
<comment type="subcellular location">
    <subcellularLocation>
        <location evidence="1">Cytoplasm</location>
    </subcellularLocation>
</comment>
<evidence type="ECO:0000256" key="10">
    <source>
        <dbReference type="ARBA" id="ARBA00023204"/>
    </source>
</evidence>
<feature type="domain" description="ABC transporter" evidence="14">
    <location>
        <begin position="6"/>
        <end position="443"/>
    </location>
</feature>
<comment type="similarity">
    <text evidence="11">Belongs to the ABC transporter superfamily. UvrA family.</text>
</comment>
<keyword evidence="4" id="KW-0547">Nucleotide-binding</keyword>
<protein>
    <recommendedName>
        <fullName evidence="12">UvrABC system protein A</fullName>
    </recommendedName>
    <alternativeName>
        <fullName evidence="13">Excinuclease ABC subunit A</fullName>
    </alternativeName>
</protein>
<keyword evidence="2" id="KW-0963">Cytoplasm</keyword>
<dbReference type="InterPro" id="IPR003593">
    <property type="entry name" value="AAA+_ATPase"/>
</dbReference>